<protein>
    <submittedName>
        <fullName evidence="2 3">Uncharacterized protein</fullName>
    </submittedName>
</protein>
<dbReference type="Gramene" id="PNT61051">
    <property type="protein sequence ID" value="PNT61051"/>
    <property type="gene ID" value="BRADI_5g09653v3"/>
</dbReference>
<dbReference type="EMBL" id="CM000884">
    <property type="protein sequence ID" value="PNT61051.1"/>
    <property type="molecule type" value="Genomic_DNA"/>
</dbReference>
<reference evidence="2" key="2">
    <citation type="submission" date="2017-06" db="EMBL/GenBank/DDBJ databases">
        <title>WGS assembly of Brachypodium distachyon.</title>
        <authorList>
            <consortium name="The International Brachypodium Initiative"/>
            <person name="Lucas S."/>
            <person name="Harmon-Smith M."/>
            <person name="Lail K."/>
            <person name="Tice H."/>
            <person name="Grimwood J."/>
            <person name="Bruce D."/>
            <person name="Barry K."/>
            <person name="Shu S."/>
            <person name="Lindquist E."/>
            <person name="Wang M."/>
            <person name="Pitluck S."/>
            <person name="Vogel J.P."/>
            <person name="Garvin D.F."/>
            <person name="Mockler T.C."/>
            <person name="Schmutz J."/>
            <person name="Rokhsar D."/>
            <person name="Bevan M.W."/>
        </authorList>
    </citation>
    <scope>NUCLEOTIDE SEQUENCE</scope>
    <source>
        <strain evidence="2">Bd21</strain>
    </source>
</reference>
<evidence type="ECO:0000313" key="4">
    <source>
        <dbReference type="Proteomes" id="UP000008810"/>
    </source>
</evidence>
<accession>A0A2K2CG93</accession>
<proteinExistence type="predicted"/>
<name>A0A2K2CG93_BRADI</name>
<reference evidence="3" key="3">
    <citation type="submission" date="2018-08" db="UniProtKB">
        <authorList>
            <consortium name="EnsemblPlants"/>
        </authorList>
    </citation>
    <scope>IDENTIFICATION</scope>
    <source>
        <strain evidence="3">cv. Bd21</strain>
    </source>
</reference>
<sequence length="118" mass="13611">MCYTFLSRVLCAAGLLLLLVISVTDAKIVCHDMHTHITQHMGVEGHFIPYTLSPERKRSYTVPDSFRAQRSLSGKENQFKWALSKDERSLQATSDRIDHIKYHMLYRHHCNIGHIPCS</sequence>
<dbReference type="EnsemblPlants" id="PNT61051">
    <property type="protein sequence ID" value="PNT61051"/>
    <property type="gene ID" value="BRADI_5g09653v3"/>
</dbReference>
<keyword evidence="1" id="KW-0732">Signal</keyword>
<feature type="chain" id="PRO_5033311378" evidence="1">
    <location>
        <begin position="27"/>
        <end position="118"/>
    </location>
</feature>
<dbReference type="Proteomes" id="UP000008810">
    <property type="component" value="Chromosome 5"/>
</dbReference>
<evidence type="ECO:0000256" key="1">
    <source>
        <dbReference type="SAM" id="SignalP"/>
    </source>
</evidence>
<reference evidence="2 3" key="1">
    <citation type="journal article" date="2010" name="Nature">
        <title>Genome sequencing and analysis of the model grass Brachypodium distachyon.</title>
        <authorList>
            <consortium name="International Brachypodium Initiative"/>
        </authorList>
    </citation>
    <scope>NUCLEOTIDE SEQUENCE [LARGE SCALE GENOMIC DNA]</scope>
    <source>
        <strain evidence="2 3">Bd21</strain>
    </source>
</reference>
<feature type="signal peptide" evidence="1">
    <location>
        <begin position="1"/>
        <end position="26"/>
    </location>
</feature>
<dbReference type="InParanoid" id="A0A2K2CG93"/>
<organism evidence="2">
    <name type="scientific">Brachypodium distachyon</name>
    <name type="common">Purple false brome</name>
    <name type="synonym">Trachynia distachya</name>
    <dbReference type="NCBI Taxonomy" id="15368"/>
    <lineage>
        <taxon>Eukaryota</taxon>
        <taxon>Viridiplantae</taxon>
        <taxon>Streptophyta</taxon>
        <taxon>Embryophyta</taxon>
        <taxon>Tracheophyta</taxon>
        <taxon>Spermatophyta</taxon>
        <taxon>Magnoliopsida</taxon>
        <taxon>Liliopsida</taxon>
        <taxon>Poales</taxon>
        <taxon>Poaceae</taxon>
        <taxon>BOP clade</taxon>
        <taxon>Pooideae</taxon>
        <taxon>Stipodae</taxon>
        <taxon>Brachypodieae</taxon>
        <taxon>Brachypodium</taxon>
    </lineage>
</organism>
<evidence type="ECO:0000313" key="3">
    <source>
        <dbReference type="EnsemblPlants" id="PNT61051"/>
    </source>
</evidence>
<keyword evidence="4" id="KW-1185">Reference proteome</keyword>
<gene>
    <name evidence="2" type="ORF">BRADI_5g09653v3</name>
</gene>
<evidence type="ECO:0000313" key="2">
    <source>
        <dbReference type="EMBL" id="PNT61051.1"/>
    </source>
</evidence>
<dbReference type="AlphaFoldDB" id="A0A2K2CG93"/>